<name>A0A5M3MS33_CONPW</name>
<protein>
    <submittedName>
        <fullName evidence="2">Uncharacterized protein</fullName>
    </submittedName>
</protein>
<comment type="caution">
    <text evidence="2">The sequence shown here is derived from an EMBL/GenBank/DDBJ whole genome shotgun (WGS) entry which is preliminary data.</text>
</comment>
<dbReference type="KEGG" id="cput:CONPUDRAFT_152865"/>
<feature type="compositionally biased region" description="Pro residues" evidence="1">
    <location>
        <begin position="170"/>
        <end position="183"/>
    </location>
</feature>
<feature type="compositionally biased region" description="Polar residues" evidence="1">
    <location>
        <begin position="131"/>
        <end position="143"/>
    </location>
</feature>
<dbReference type="RefSeq" id="XP_007767810.1">
    <property type="nucleotide sequence ID" value="XM_007769620.1"/>
</dbReference>
<feature type="region of interest" description="Disordered" evidence="1">
    <location>
        <begin position="1"/>
        <end position="26"/>
    </location>
</feature>
<dbReference type="OrthoDB" id="2690488at2759"/>
<dbReference type="AlphaFoldDB" id="A0A5M3MS33"/>
<feature type="region of interest" description="Disordered" evidence="1">
    <location>
        <begin position="262"/>
        <end position="319"/>
    </location>
</feature>
<keyword evidence="3" id="KW-1185">Reference proteome</keyword>
<reference evidence="3" key="1">
    <citation type="journal article" date="2012" name="Science">
        <title>The Paleozoic origin of enzymatic lignin decomposition reconstructed from 31 fungal genomes.</title>
        <authorList>
            <person name="Floudas D."/>
            <person name="Binder M."/>
            <person name="Riley R."/>
            <person name="Barry K."/>
            <person name="Blanchette R.A."/>
            <person name="Henrissat B."/>
            <person name="Martinez A.T."/>
            <person name="Otillar R."/>
            <person name="Spatafora J.W."/>
            <person name="Yadav J.S."/>
            <person name="Aerts A."/>
            <person name="Benoit I."/>
            <person name="Boyd A."/>
            <person name="Carlson A."/>
            <person name="Copeland A."/>
            <person name="Coutinho P.M."/>
            <person name="de Vries R.P."/>
            <person name="Ferreira P."/>
            <person name="Findley K."/>
            <person name="Foster B."/>
            <person name="Gaskell J."/>
            <person name="Glotzer D."/>
            <person name="Gorecki P."/>
            <person name="Heitman J."/>
            <person name="Hesse C."/>
            <person name="Hori C."/>
            <person name="Igarashi K."/>
            <person name="Jurgens J.A."/>
            <person name="Kallen N."/>
            <person name="Kersten P."/>
            <person name="Kohler A."/>
            <person name="Kuees U."/>
            <person name="Kumar T.K.A."/>
            <person name="Kuo A."/>
            <person name="LaButti K."/>
            <person name="Larrondo L.F."/>
            <person name="Lindquist E."/>
            <person name="Ling A."/>
            <person name="Lombard V."/>
            <person name="Lucas S."/>
            <person name="Lundell T."/>
            <person name="Martin R."/>
            <person name="McLaughlin D.J."/>
            <person name="Morgenstern I."/>
            <person name="Morin E."/>
            <person name="Murat C."/>
            <person name="Nagy L.G."/>
            <person name="Nolan M."/>
            <person name="Ohm R.A."/>
            <person name="Patyshakuliyeva A."/>
            <person name="Rokas A."/>
            <person name="Ruiz-Duenas F.J."/>
            <person name="Sabat G."/>
            <person name="Salamov A."/>
            <person name="Samejima M."/>
            <person name="Schmutz J."/>
            <person name="Slot J.C."/>
            <person name="St John F."/>
            <person name="Stenlid J."/>
            <person name="Sun H."/>
            <person name="Sun S."/>
            <person name="Syed K."/>
            <person name="Tsang A."/>
            <person name="Wiebenga A."/>
            <person name="Young D."/>
            <person name="Pisabarro A."/>
            <person name="Eastwood D.C."/>
            <person name="Martin F."/>
            <person name="Cullen D."/>
            <person name="Grigoriev I.V."/>
            <person name="Hibbett D.S."/>
        </authorList>
    </citation>
    <scope>NUCLEOTIDE SEQUENCE [LARGE SCALE GENOMIC DNA]</scope>
    <source>
        <strain evidence="3">RWD-64-598 SS2</strain>
    </source>
</reference>
<feature type="compositionally biased region" description="Polar residues" evidence="1">
    <location>
        <begin position="303"/>
        <end position="317"/>
    </location>
</feature>
<sequence length="923" mass="103296">MSDTESNTIPHHGDPTHSQDAPTFSRGLQRILPSFLVSTVNLPRPIPQLPSLERHREALRPNDASHPINYRRPSAVAVRADRLYEPVISHTQSTVRDPPGLDPVDDPSVPQHRQYSLPAVSLDAHTPPPRQNTSSCPDPSRQQFADPGPDLSLQQAEASNPVLQQHAGWPDPPSPGALRPPLPVHARSKGKTSIGPQRSSPTVDHHEPYPSVGSRNTYREPVQKRLLGTLRDADPHVSIQAHTADVDVASIFPLSSRAVTDAMRQPSVPDNYNDHVMAPPPELNEPPATTQGKPASPNEKHTLPTSPTQQDLTSISRDTIAPSSVPVIADEDISMLNIGNAYGTVNTSGSSRPAPEPLLGSVHAVLRSELQQPGTGPMPNTPSRPLPLPHRAGVYLTDEQVGHLAGRLAPMLTQALLDFSRSNTWHAGPQGGGFVQPSADDGDDTELEDTTGVRKAQAYGQDFATRRAKAEASYPKGLHNAIRKYLVEKQLYLSSSARDRALPVANPMDVSRYEADAASPPTLSNIAFDWPAALESRWNKYVLDILSVNFYQKVEEGMAIEGVDRHTVDLSTIRTLIKTKITTTRNKVNETRAATTAEEQERLRTKAEHRYQLDRMNTRRHGTYQRRKRIVTFVHAGIADDTWRDIDNVLTRLDSAGMSDDETDDEGPPKVLRRVRIPWLHPDISELFRRVESYHQAVRAETLTHLHRGNRSYPRDYEAIHVDSARPVIQGLPANYYHPEWLRTLNDAARQMLQMQANSPLPDLMPSKTYARGFVVDMDALRRYLNAFNFSKHELPPLQPTDPNPEGRVGAYHARMERVQSEVLPKGKQLEFLYWFVTQHRETGDFRTYFFIPTSRASEKAALESFPMVERDRKRLQHFMATTNGLLPEGKQETCAFKRENFRWRAIPEMALFPNLHPMVNVD</sequence>
<organism evidence="2 3">
    <name type="scientific">Coniophora puteana (strain RWD-64-598)</name>
    <name type="common">Brown rot fungus</name>
    <dbReference type="NCBI Taxonomy" id="741705"/>
    <lineage>
        <taxon>Eukaryota</taxon>
        <taxon>Fungi</taxon>
        <taxon>Dikarya</taxon>
        <taxon>Basidiomycota</taxon>
        <taxon>Agaricomycotina</taxon>
        <taxon>Agaricomycetes</taxon>
        <taxon>Agaricomycetidae</taxon>
        <taxon>Boletales</taxon>
        <taxon>Coniophorineae</taxon>
        <taxon>Coniophoraceae</taxon>
        <taxon>Coniophora</taxon>
    </lineage>
</organism>
<dbReference type="Proteomes" id="UP000053558">
    <property type="component" value="Unassembled WGS sequence"/>
</dbReference>
<feature type="compositionally biased region" description="Polar residues" evidence="1">
    <location>
        <begin position="152"/>
        <end position="163"/>
    </location>
</feature>
<gene>
    <name evidence="2" type="ORF">CONPUDRAFT_152865</name>
</gene>
<accession>A0A5M3MS33</accession>
<evidence type="ECO:0000256" key="1">
    <source>
        <dbReference type="SAM" id="MobiDB-lite"/>
    </source>
</evidence>
<proteinExistence type="predicted"/>
<evidence type="ECO:0000313" key="2">
    <source>
        <dbReference type="EMBL" id="EIW81972.1"/>
    </source>
</evidence>
<feature type="region of interest" description="Disordered" evidence="1">
    <location>
        <begin position="428"/>
        <end position="447"/>
    </location>
</feature>
<evidence type="ECO:0000313" key="3">
    <source>
        <dbReference type="Proteomes" id="UP000053558"/>
    </source>
</evidence>
<feature type="region of interest" description="Disordered" evidence="1">
    <location>
        <begin position="89"/>
        <end position="220"/>
    </location>
</feature>
<dbReference type="GeneID" id="19203088"/>
<dbReference type="EMBL" id="JH711577">
    <property type="protein sequence ID" value="EIW81972.1"/>
    <property type="molecule type" value="Genomic_DNA"/>
</dbReference>